<name>A0A7U8C2B4_NEPCE</name>
<gene>
    <name evidence="2" type="ORF">MED92_11849</name>
</gene>
<organism evidence="2 3">
    <name type="scientific">Neptuniibacter caesariensis</name>
    <dbReference type="NCBI Taxonomy" id="207954"/>
    <lineage>
        <taxon>Bacteria</taxon>
        <taxon>Pseudomonadati</taxon>
        <taxon>Pseudomonadota</taxon>
        <taxon>Gammaproteobacteria</taxon>
        <taxon>Oceanospirillales</taxon>
        <taxon>Oceanospirillaceae</taxon>
        <taxon>Neptuniibacter</taxon>
    </lineage>
</organism>
<comment type="caution">
    <text evidence="2">The sequence shown here is derived from an EMBL/GenBank/DDBJ whole genome shotgun (WGS) entry which is preliminary data.</text>
</comment>
<evidence type="ECO:0000259" key="1">
    <source>
        <dbReference type="PROSITE" id="PS51340"/>
    </source>
</evidence>
<dbReference type="EMBL" id="AAOW01000022">
    <property type="protein sequence ID" value="EAR60195.1"/>
    <property type="molecule type" value="Genomic_DNA"/>
</dbReference>
<feature type="domain" description="MOSC" evidence="1">
    <location>
        <begin position="30"/>
        <end position="167"/>
    </location>
</feature>
<sequence>MDSIQGIVSGVYIGQPSPIGPEDAPSGIYKSAVPEALLTRMGLEGDVQVDRRVHGGPEKALYQFPEENYSVLKQALAHLDPKFIPGSIGENISSIGMDDQQIHIGDILQIGDAIVQVSQPRRPCWKVNHKYGNGHIAPILMSQAVSGWYYRVVEEGLIRQGDRIDLIDRLEDSVPVAEIWKIFLEKLKSRMPPEAFNTDIPGLSSEWQFN</sequence>
<dbReference type="InterPro" id="IPR052353">
    <property type="entry name" value="Benzoxazolinone_Detox_Enz"/>
</dbReference>
<dbReference type="AlphaFoldDB" id="A0A7U8C2B4"/>
<dbReference type="PANTHER" id="PTHR30212">
    <property type="entry name" value="PROTEIN YIIM"/>
    <property type="match status" value="1"/>
</dbReference>
<evidence type="ECO:0000313" key="3">
    <source>
        <dbReference type="Proteomes" id="UP000002171"/>
    </source>
</evidence>
<reference evidence="2 3" key="1">
    <citation type="submission" date="2006-02" db="EMBL/GenBank/DDBJ databases">
        <authorList>
            <person name="Pinhassi J."/>
            <person name="Pedros-Alio C."/>
            <person name="Ferriera S."/>
            <person name="Johnson J."/>
            <person name="Kravitz S."/>
            <person name="Halpern A."/>
            <person name="Remington K."/>
            <person name="Beeson K."/>
            <person name="Tran B."/>
            <person name="Rogers Y.-H."/>
            <person name="Friedman R."/>
            <person name="Venter J.C."/>
        </authorList>
    </citation>
    <scope>NUCLEOTIDE SEQUENCE [LARGE SCALE GENOMIC DNA]</scope>
    <source>
        <strain evidence="2 3">MED92</strain>
    </source>
</reference>
<proteinExistence type="predicted"/>
<keyword evidence="3" id="KW-1185">Reference proteome</keyword>
<dbReference type="GO" id="GO:0030151">
    <property type="term" value="F:molybdenum ion binding"/>
    <property type="evidence" value="ECO:0007669"/>
    <property type="project" value="InterPro"/>
</dbReference>
<dbReference type="OrthoDB" id="1550913at2"/>
<dbReference type="PROSITE" id="PS51340">
    <property type="entry name" value="MOSC"/>
    <property type="match status" value="1"/>
</dbReference>
<dbReference type="SUPFAM" id="SSF50800">
    <property type="entry name" value="PK beta-barrel domain-like"/>
    <property type="match status" value="1"/>
</dbReference>
<evidence type="ECO:0000313" key="2">
    <source>
        <dbReference type="EMBL" id="EAR60195.1"/>
    </source>
</evidence>
<dbReference type="RefSeq" id="WP_007020036.1">
    <property type="nucleotide sequence ID" value="NZ_CH724125.1"/>
</dbReference>
<dbReference type="Pfam" id="PF03473">
    <property type="entry name" value="MOSC"/>
    <property type="match status" value="1"/>
</dbReference>
<dbReference type="GO" id="GO:0003824">
    <property type="term" value="F:catalytic activity"/>
    <property type="evidence" value="ECO:0007669"/>
    <property type="project" value="InterPro"/>
</dbReference>
<dbReference type="GO" id="GO:0030170">
    <property type="term" value="F:pyridoxal phosphate binding"/>
    <property type="evidence" value="ECO:0007669"/>
    <property type="project" value="InterPro"/>
</dbReference>
<dbReference type="PANTHER" id="PTHR30212:SF2">
    <property type="entry name" value="PROTEIN YIIM"/>
    <property type="match status" value="1"/>
</dbReference>
<accession>A0A7U8C2B4</accession>
<dbReference type="InterPro" id="IPR011037">
    <property type="entry name" value="Pyrv_Knase-like_insert_dom_sf"/>
</dbReference>
<dbReference type="Gene3D" id="2.40.33.20">
    <property type="entry name" value="PK beta-barrel domain-like"/>
    <property type="match status" value="1"/>
</dbReference>
<dbReference type="Proteomes" id="UP000002171">
    <property type="component" value="Unassembled WGS sequence"/>
</dbReference>
<protein>
    <submittedName>
        <fullName evidence="2">MOSC domain protein</fullName>
    </submittedName>
</protein>
<dbReference type="InterPro" id="IPR005302">
    <property type="entry name" value="MoCF_Sase_C"/>
</dbReference>